<keyword evidence="2" id="KW-0812">Transmembrane</keyword>
<gene>
    <name evidence="3" type="ORF">NS331_24785</name>
</gene>
<comment type="caution">
    <text evidence="3">The sequence shown here is derived from an EMBL/GenBank/DDBJ whole genome shotgun (WGS) entry which is preliminary data.</text>
</comment>
<reference evidence="3 4" key="1">
    <citation type="journal article" date="2016" name="Front. Microbiol.">
        <title>Genomic Resource of Rice Seed Associated Bacteria.</title>
        <authorList>
            <person name="Midha S."/>
            <person name="Bansal K."/>
            <person name="Sharma S."/>
            <person name="Kumar N."/>
            <person name="Patil P.P."/>
            <person name="Chaudhry V."/>
            <person name="Patil P.B."/>
        </authorList>
    </citation>
    <scope>NUCLEOTIDE SEQUENCE [LARGE SCALE GENOMIC DNA]</scope>
    <source>
        <strain evidence="3 4">NS331</strain>
    </source>
</reference>
<sequence>MWIPVVLALLALEVVALLFFMGLTWASHRGDMLDKGMRLHRREAKRLRRSQHHDLRHPHGSLIAH</sequence>
<feature type="compositionally biased region" description="Basic residues" evidence="1">
    <location>
        <begin position="46"/>
        <end position="59"/>
    </location>
</feature>
<organism evidence="3 4">
    <name type="scientific">Pseudacidovorax intermedius</name>
    <dbReference type="NCBI Taxonomy" id="433924"/>
    <lineage>
        <taxon>Bacteria</taxon>
        <taxon>Pseudomonadati</taxon>
        <taxon>Pseudomonadota</taxon>
        <taxon>Betaproteobacteria</taxon>
        <taxon>Burkholderiales</taxon>
        <taxon>Comamonadaceae</taxon>
        <taxon>Pseudacidovorax</taxon>
    </lineage>
</organism>
<evidence type="ECO:0000256" key="2">
    <source>
        <dbReference type="SAM" id="Phobius"/>
    </source>
</evidence>
<dbReference type="AlphaFoldDB" id="A0A147GL05"/>
<evidence type="ECO:0000256" key="1">
    <source>
        <dbReference type="SAM" id="MobiDB-lite"/>
    </source>
</evidence>
<dbReference type="EMBL" id="LDSL01000228">
    <property type="protein sequence ID" value="KTT11517.1"/>
    <property type="molecule type" value="Genomic_DNA"/>
</dbReference>
<feature type="region of interest" description="Disordered" evidence="1">
    <location>
        <begin position="46"/>
        <end position="65"/>
    </location>
</feature>
<protein>
    <submittedName>
        <fullName evidence="3">Uncharacterized protein</fullName>
    </submittedName>
</protein>
<accession>A0A147GL05</accession>
<name>A0A147GL05_9BURK</name>
<dbReference type="RefSeq" id="WP_058644556.1">
    <property type="nucleotide sequence ID" value="NZ_LDSL01000228.1"/>
</dbReference>
<evidence type="ECO:0000313" key="3">
    <source>
        <dbReference type="EMBL" id="KTT11517.1"/>
    </source>
</evidence>
<keyword evidence="4" id="KW-1185">Reference proteome</keyword>
<dbReference type="Proteomes" id="UP000072741">
    <property type="component" value="Unassembled WGS sequence"/>
</dbReference>
<proteinExistence type="predicted"/>
<feature type="transmembrane region" description="Helical" evidence="2">
    <location>
        <begin position="6"/>
        <end position="28"/>
    </location>
</feature>
<keyword evidence="2" id="KW-0472">Membrane</keyword>
<keyword evidence="2" id="KW-1133">Transmembrane helix</keyword>
<evidence type="ECO:0000313" key="4">
    <source>
        <dbReference type="Proteomes" id="UP000072741"/>
    </source>
</evidence>